<dbReference type="STRING" id="708187.A0A1Q8S2S4"/>
<dbReference type="EMBL" id="MPGH01000031">
    <property type="protein sequence ID" value="OLN95706.1"/>
    <property type="molecule type" value="Genomic_DNA"/>
</dbReference>
<protein>
    <submittedName>
        <fullName evidence="1">Retrovirus-related Pol polyprotein from transposon TNT 1-94-like protein 2</fullName>
    </submittedName>
</protein>
<accession>A0A1Q8S2S4</accession>
<evidence type="ECO:0000313" key="1">
    <source>
        <dbReference type="EMBL" id="OLN95706.1"/>
    </source>
</evidence>
<name>A0A1Q8S2S4_9PEZI</name>
<dbReference type="Proteomes" id="UP000186583">
    <property type="component" value="Unassembled WGS sequence"/>
</dbReference>
<dbReference type="OrthoDB" id="4849387at2759"/>
<evidence type="ECO:0000313" key="2">
    <source>
        <dbReference type="Proteomes" id="UP000186583"/>
    </source>
</evidence>
<reference evidence="1 2" key="1">
    <citation type="submission" date="2016-11" db="EMBL/GenBank/DDBJ databases">
        <title>Draft Genome Assembly of Colletotrichum chlorophyti a pathogen of herbaceous plants.</title>
        <authorList>
            <person name="Gan P."/>
            <person name="Narusaka M."/>
            <person name="Tsushima A."/>
            <person name="Narusaka Y."/>
            <person name="Takano Y."/>
            <person name="Shirasu K."/>
        </authorList>
    </citation>
    <scope>NUCLEOTIDE SEQUENCE [LARGE SCALE GENOMIC DNA]</scope>
    <source>
        <strain evidence="1 2">NTL11</strain>
    </source>
</reference>
<organism evidence="1 2">
    <name type="scientific">Colletotrichum chlorophyti</name>
    <dbReference type="NCBI Taxonomy" id="708187"/>
    <lineage>
        <taxon>Eukaryota</taxon>
        <taxon>Fungi</taxon>
        <taxon>Dikarya</taxon>
        <taxon>Ascomycota</taxon>
        <taxon>Pezizomycotina</taxon>
        <taxon>Sordariomycetes</taxon>
        <taxon>Hypocreomycetidae</taxon>
        <taxon>Glomerellales</taxon>
        <taxon>Glomerellaceae</taxon>
        <taxon>Colletotrichum</taxon>
    </lineage>
</organism>
<dbReference type="AlphaFoldDB" id="A0A1Q8S2S4"/>
<sequence>MLFGGPIAWKSSKQRRVVTSSTKAELAALTQATKEYLATIRLIEELQLKLDDDYIMWCDNQQTLRLLTAERPQATSKLRHININNLWLRQELQKGVLKYNWVKTNAMVADGTTKAMPGQKHALFLAQLGMTNVEEQITSLARN</sequence>
<gene>
    <name evidence="1" type="ORF">CCHL11_10077</name>
</gene>
<dbReference type="CDD" id="cd09272">
    <property type="entry name" value="RNase_HI_RT_Ty1"/>
    <property type="match status" value="1"/>
</dbReference>
<proteinExistence type="predicted"/>
<keyword evidence="2" id="KW-1185">Reference proteome</keyword>
<comment type="caution">
    <text evidence="1">The sequence shown here is derived from an EMBL/GenBank/DDBJ whole genome shotgun (WGS) entry which is preliminary data.</text>
</comment>